<evidence type="ECO:0000256" key="1">
    <source>
        <dbReference type="SAM" id="MobiDB-lite"/>
    </source>
</evidence>
<reference evidence="4" key="1">
    <citation type="journal article" date="2019" name="Int. J. Syst. Evol. Microbiol.">
        <title>The Global Catalogue of Microorganisms (GCM) 10K type strain sequencing project: providing services to taxonomists for standard genome sequencing and annotation.</title>
        <authorList>
            <consortium name="The Broad Institute Genomics Platform"/>
            <consortium name="The Broad Institute Genome Sequencing Center for Infectious Disease"/>
            <person name="Wu L."/>
            <person name="Ma J."/>
        </authorList>
    </citation>
    <scope>NUCLEOTIDE SEQUENCE [LARGE SCALE GENOMIC DNA]</scope>
    <source>
        <strain evidence="4">CCUG 59189</strain>
    </source>
</reference>
<organism evidence="3 4">
    <name type="scientific">Paenibacillus puldeungensis</name>
    <dbReference type="NCBI Taxonomy" id="696536"/>
    <lineage>
        <taxon>Bacteria</taxon>
        <taxon>Bacillati</taxon>
        <taxon>Bacillota</taxon>
        <taxon>Bacilli</taxon>
        <taxon>Bacillales</taxon>
        <taxon>Paenibacillaceae</taxon>
        <taxon>Paenibacillus</taxon>
    </lineage>
</organism>
<proteinExistence type="predicted"/>
<dbReference type="NCBIfam" id="NF040628">
    <property type="entry name" value="GT-D_rel"/>
    <property type="match status" value="1"/>
</dbReference>
<feature type="compositionally biased region" description="Basic residues" evidence="1">
    <location>
        <begin position="1"/>
        <end position="12"/>
    </location>
</feature>
<dbReference type="EMBL" id="JBHTLM010000015">
    <property type="protein sequence ID" value="MFD1178294.1"/>
    <property type="molecule type" value="Genomic_DNA"/>
</dbReference>
<dbReference type="Proteomes" id="UP001597262">
    <property type="component" value="Unassembled WGS sequence"/>
</dbReference>
<dbReference type="Pfam" id="PF22882">
    <property type="entry name" value="GT-D-like"/>
    <property type="match status" value="1"/>
</dbReference>
<sequence>MKHLSKKNRSTRSSRQAAVMSKAGNLRRYKRKTKGGISGRRSRVGRLRRDGRPIRLRRRFGRGRLTNGSSGGKTLLGGKPSPSMADSSLMETQSEDSLEKAVSPDSDAVTAINLPANRAAETASSEKMTAAAYEDGYREGYFEGGEAKLGRLIPQRMILPEVTVDDVIAAGFQAVSGSLYPLLSAGEVYGEIEQALQSGRPLSVVRLGDGEMLTLAHDTILPTEKVKQWGAFLPHSGVNIPDHSSREALAAAIRSANIVGIPQSRHPSFQGLLFPVLRHFGIDYRGLRLTTSTINYELSEEGYLGKLLKGRCILAIGNNAAELTKMLQQRGFETTSYISPVQGVKDIPRILELAQGKSFDLALVAAGIPAVILCTQIAEKYGKVAIDFGHLANQLIIGKAMLQPVQEV</sequence>
<evidence type="ECO:0000313" key="3">
    <source>
        <dbReference type="EMBL" id="MFD1178294.1"/>
    </source>
</evidence>
<evidence type="ECO:0000259" key="2">
    <source>
        <dbReference type="Pfam" id="PF22882"/>
    </source>
</evidence>
<feature type="domain" description="GT-D fold-like" evidence="2">
    <location>
        <begin position="184"/>
        <end position="394"/>
    </location>
</feature>
<comment type="caution">
    <text evidence="3">The sequence shown here is derived from an EMBL/GenBank/DDBJ whole genome shotgun (WGS) entry which is preliminary data.</text>
</comment>
<feature type="region of interest" description="Disordered" evidence="1">
    <location>
        <begin position="1"/>
        <end position="87"/>
    </location>
</feature>
<keyword evidence="4" id="KW-1185">Reference proteome</keyword>
<feature type="compositionally biased region" description="Basic residues" evidence="1">
    <location>
        <begin position="25"/>
        <end position="46"/>
    </location>
</feature>
<dbReference type="InterPro" id="IPR049785">
    <property type="entry name" value="GT-D-like_firm"/>
</dbReference>
<protein>
    <submittedName>
        <fullName evidence="3">GT-D fold domain-containing glycosyltransferase</fullName>
    </submittedName>
</protein>
<dbReference type="RefSeq" id="WP_379320734.1">
    <property type="nucleotide sequence ID" value="NZ_JBHTLM010000015.1"/>
</dbReference>
<gene>
    <name evidence="3" type="ORF">ACFQ3W_18620</name>
</gene>
<evidence type="ECO:0000313" key="4">
    <source>
        <dbReference type="Proteomes" id="UP001597262"/>
    </source>
</evidence>
<accession>A0ABW3S0L3</accession>
<dbReference type="InterPro" id="IPR055171">
    <property type="entry name" value="GT-D-like"/>
</dbReference>
<name>A0ABW3S0L3_9BACL</name>